<comment type="caution">
    <text evidence="1">The sequence shown here is derived from an EMBL/GenBank/DDBJ whole genome shotgun (WGS) entry which is preliminary data.</text>
</comment>
<reference evidence="1" key="1">
    <citation type="journal article" date="2014" name="Int. J. Syst. Evol. Microbiol.">
        <title>Complete genome sequence of Corynebacterium casei LMG S-19264T (=DSM 44701T), isolated from a smear-ripened cheese.</title>
        <authorList>
            <consortium name="US DOE Joint Genome Institute (JGI-PGF)"/>
            <person name="Walter F."/>
            <person name="Albersmeier A."/>
            <person name="Kalinowski J."/>
            <person name="Ruckert C."/>
        </authorList>
    </citation>
    <scope>NUCLEOTIDE SEQUENCE</scope>
    <source>
        <strain evidence="1">CGMCC 1.15367</strain>
    </source>
</reference>
<gene>
    <name evidence="1" type="ORF">GCM10011390_41650</name>
</gene>
<reference evidence="1" key="2">
    <citation type="submission" date="2020-09" db="EMBL/GenBank/DDBJ databases">
        <authorList>
            <person name="Sun Q."/>
            <person name="Zhou Y."/>
        </authorList>
    </citation>
    <scope>NUCLEOTIDE SEQUENCE</scope>
    <source>
        <strain evidence="1">CGMCC 1.15367</strain>
    </source>
</reference>
<name>A0A916ZY30_9HYPH</name>
<dbReference type="Proteomes" id="UP000644699">
    <property type="component" value="Unassembled WGS sequence"/>
</dbReference>
<proteinExistence type="predicted"/>
<dbReference type="AlphaFoldDB" id="A0A916ZY30"/>
<dbReference type="EMBL" id="BMIQ01000008">
    <property type="protein sequence ID" value="GGE18134.1"/>
    <property type="molecule type" value="Genomic_DNA"/>
</dbReference>
<sequence length="142" mass="15799">MDISAFRRDSSSLENGMWVEAIPGPDLKPIEGLSLKVRGTDSDAYAFALSRKQLAADGADLEADGSIKPEAMLRIRQELLHEVVLLDWSGLTSGEEKVGYDPDLARQWLLNPDYRDFQDLVQRAAGIANRRVREKTEAAVKN</sequence>
<accession>A0A916ZY30</accession>
<evidence type="ECO:0000313" key="2">
    <source>
        <dbReference type="Proteomes" id="UP000644699"/>
    </source>
</evidence>
<keyword evidence="2" id="KW-1185">Reference proteome</keyword>
<evidence type="ECO:0000313" key="1">
    <source>
        <dbReference type="EMBL" id="GGE18134.1"/>
    </source>
</evidence>
<organism evidence="1 2">
    <name type="scientific">Aureimonas endophytica</name>
    <dbReference type="NCBI Taxonomy" id="2027858"/>
    <lineage>
        <taxon>Bacteria</taxon>
        <taxon>Pseudomonadati</taxon>
        <taxon>Pseudomonadota</taxon>
        <taxon>Alphaproteobacteria</taxon>
        <taxon>Hyphomicrobiales</taxon>
        <taxon>Aurantimonadaceae</taxon>
        <taxon>Aureimonas</taxon>
    </lineage>
</organism>
<protein>
    <submittedName>
        <fullName evidence="1">Uncharacterized protein</fullName>
    </submittedName>
</protein>